<dbReference type="Proteomes" id="UP001321249">
    <property type="component" value="Unassembled WGS sequence"/>
</dbReference>
<evidence type="ECO:0000259" key="2">
    <source>
        <dbReference type="PROSITE" id="PS50125"/>
    </source>
</evidence>
<protein>
    <recommendedName>
        <fullName evidence="2">Guanylate cyclase domain-containing protein</fullName>
    </recommendedName>
</protein>
<evidence type="ECO:0000256" key="1">
    <source>
        <dbReference type="ARBA" id="ARBA00005381"/>
    </source>
</evidence>
<reference evidence="5" key="3">
    <citation type="submission" date="2023-06" db="EMBL/GenBank/DDBJ databases">
        <title>Pangenomics reveal diversification of enzyme families and niche specialization in globally abundant SAR202 bacteria.</title>
        <authorList>
            <person name="Saw J.H.W."/>
        </authorList>
    </citation>
    <scope>NUCLEOTIDE SEQUENCE [LARGE SCALE GENOMIC DNA]</scope>
    <source>
        <strain evidence="5">JH1073</strain>
    </source>
</reference>
<evidence type="ECO:0000313" key="5">
    <source>
        <dbReference type="Proteomes" id="UP001219901"/>
    </source>
</evidence>
<dbReference type="Gene3D" id="3.30.70.1230">
    <property type="entry name" value="Nucleotide cyclase"/>
    <property type="match status" value="1"/>
</dbReference>
<dbReference type="EMBL" id="WMBE01000001">
    <property type="protein sequence ID" value="MDG0866307.1"/>
    <property type="molecule type" value="Genomic_DNA"/>
</dbReference>
<dbReference type="InterPro" id="IPR001054">
    <property type="entry name" value="A/G_cyclase"/>
</dbReference>
<dbReference type="GO" id="GO:0035556">
    <property type="term" value="P:intracellular signal transduction"/>
    <property type="evidence" value="ECO:0007669"/>
    <property type="project" value="InterPro"/>
</dbReference>
<gene>
    <name evidence="3" type="ORF">GKO46_04370</name>
    <name evidence="4" type="ORF">GKO48_04890</name>
</gene>
<feature type="domain" description="Guanylate cyclase" evidence="2">
    <location>
        <begin position="2"/>
        <end position="128"/>
    </location>
</feature>
<name>A0AAJ6CR72_9CHLR</name>
<evidence type="ECO:0000313" key="4">
    <source>
        <dbReference type="EMBL" id="WFG38976.1"/>
    </source>
</evidence>
<evidence type="ECO:0000313" key="6">
    <source>
        <dbReference type="Proteomes" id="UP001321249"/>
    </source>
</evidence>
<dbReference type="SMART" id="SM00044">
    <property type="entry name" value="CYCc"/>
    <property type="match status" value="1"/>
</dbReference>
<dbReference type="InterPro" id="IPR050697">
    <property type="entry name" value="Adenylyl/Guanylyl_Cyclase_3/4"/>
</dbReference>
<dbReference type="RefSeq" id="WP_342823865.1">
    <property type="nucleotide sequence ID" value="NZ_CP046146.1"/>
</dbReference>
<dbReference type="GO" id="GO:0006171">
    <property type="term" value="P:cAMP biosynthetic process"/>
    <property type="evidence" value="ECO:0007669"/>
    <property type="project" value="TreeGrafter"/>
</dbReference>
<sequence>MTVLFADVRGSTAIAEKIGPAAFAALLNRFYDVAMSALIPNRAIIDKMIGDEVMAFFVPAAKLPLQTTAVDTAEKILRGVGYGSGSEPWLPVGIGINHGEAYVGKVGTGDVNDFTALGDTVNTAAHLQSEAAAGQIVVSESVYSELGSAYAGIPSKEVDVRGREEKFGIHILKPFE</sequence>
<evidence type="ECO:0000313" key="3">
    <source>
        <dbReference type="EMBL" id="MDG0866307.1"/>
    </source>
</evidence>
<dbReference type="Pfam" id="PF00211">
    <property type="entry name" value="Guanylate_cyc"/>
    <property type="match status" value="1"/>
</dbReference>
<dbReference type="InterPro" id="IPR029787">
    <property type="entry name" value="Nucleotide_cyclase"/>
</dbReference>
<dbReference type="GO" id="GO:0004016">
    <property type="term" value="F:adenylate cyclase activity"/>
    <property type="evidence" value="ECO:0007669"/>
    <property type="project" value="UniProtKB-ARBA"/>
</dbReference>
<dbReference type="CDD" id="cd07302">
    <property type="entry name" value="CHD"/>
    <property type="match status" value="1"/>
</dbReference>
<dbReference type="PANTHER" id="PTHR43081:SF1">
    <property type="entry name" value="ADENYLATE CYCLASE, TERMINAL-DIFFERENTIATION SPECIFIC"/>
    <property type="match status" value="1"/>
</dbReference>
<dbReference type="PROSITE" id="PS50125">
    <property type="entry name" value="GUANYLATE_CYCLASE_2"/>
    <property type="match status" value="1"/>
</dbReference>
<dbReference type="PANTHER" id="PTHR43081">
    <property type="entry name" value="ADENYLATE CYCLASE, TERMINAL-DIFFERENTIATION SPECIFIC-RELATED"/>
    <property type="match status" value="1"/>
</dbReference>
<organism evidence="4 5">
    <name type="scientific">Candidatus Lucifugimonas marina</name>
    <dbReference type="NCBI Taxonomy" id="3038979"/>
    <lineage>
        <taxon>Bacteria</taxon>
        <taxon>Bacillati</taxon>
        <taxon>Chloroflexota</taxon>
        <taxon>Dehalococcoidia</taxon>
        <taxon>SAR202 cluster</taxon>
        <taxon>Candidatus Lucifugimonadales</taxon>
        <taxon>Candidatus Lucifugimonadaceae</taxon>
        <taxon>Candidatus Lucifugimonas</taxon>
    </lineage>
</organism>
<dbReference type="SUPFAM" id="SSF55073">
    <property type="entry name" value="Nucleotide cyclase"/>
    <property type="match status" value="1"/>
</dbReference>
<dbReference type="Proteomes" id="UP001219901">
    <property type="component" value="Chromosome"/>
</dbReference>
<keyword evidence="5" id="KW-1185">Reference proteome</keyword>
<accession>A0AAJ6CR72</accession>
<dbReference type="AlphaFoldDB" id="A0AAJ6CR72"/>
<reference evidence="5 6" key="1">
    <citation type="submission" date="2019-11" db="EMBL/GenBank/DDBJ databases">
        <authorList>
            <person name="Cho J.-C."/>
        </authorList>
    </citation>
    <scope>NUCLEOTIDE SEQUENCE [LARGE SCALE GENOMIC DNA]</scope>
    <source>
        <strain evidence="4 5">JH1073</strain>
        <strain evidence="3 6">JH702</strain>
    </source>
</reference>
<dbReference type="EMBL" id="CP046147">
    <property type="protein sequence ID" value="WFG38976.1"/>
    <property type="molecule type" value="Genomic_DNA"/>
</dbReference>
<proteinExistence type="inferred from homology"/>
<comment type="similarity">
    <text evidence="1">Belongs to the adenylyl cyclase class-3 family.</text>
</comment>
<reference evidence="4" key="2">
    <citation type="journal article" date="2023" name="Nat. Commun.">
        <title>Cultivation of marine bacteria of the SAR202 clade.</title>
        <authorList>
            <person name="Lim Y."/>
            <person name="Seo J.H."/>
            <person name="Giovannoni S.J."/>
            <person name="Kang I."/>
            <person name="Cho J.C."/>
        </authorList>
    </citation>
    <scope>NUCLEOTIDE SEQUENCE</scope>
    <source>
        <strain evidence="4">JH1073</strain>
    </source>
</reference>